<comment type="caution">
    <text evidence="1">The sequence shown here is derived from an EMBL/GenBank/DDBJ whole genome shotgun (WGS) entry which is preliminary data.</text>
</comment>
<reference evidence="1" key="1">
    <citation type="submission" date="2022-04" db="EMBL/GenBank/DDBJ databases">
        <title>Chromosome-scale genome assembly of Holotrichia oblita Faldermann.</title>
        <authorList>
            <person name="Rongchong L."/>
        </authorList>
    </citation>
    <scope>NUCLEOTIDE SEQUENCE</scope>
    <source>
        <strain evidence="1">81SQS9</strain>
    </source>
</reference>
<evidence type="ECO:0000313" key="1">
    <source>
        <dbReference type="EMBL" id="KAI4467580.1"/>
    </source>
</evidence>
<gene>
    <name evidence="1" type="ORF">MML48_2g00003111</name>
</gene>
<dbReference type="Proteomes" id="UP001056778">
    <property type="component" value="Chromosome 2"/>
</dbReference>
<proteinExistence type="predicted"/>
<name>A0ACB9TLC1_HOLOL</name>
<sequence length="312" mass="35885">MAGLSEVPTEELLSFQDYPTIHTTHINTNFTEAQLKLDLKEDKTNTNLSDFENKPMEQMNNPQDVENSTASKSFWTIDYYQQFFDVDTRDVLDRIIYSMFPKKDSTYKQQMRVRPDLYGPFWISVTLVFTIAISGNIAKYFQHVNEQIHWKYNFHLVSYAATAICLYVTIVPSAVWALLKWGTNTADVDEENFEENRSPRMLELICLYGYSLFIYIPVSILWTIQINFLQWILVGVATCLSSSVLLLALSSHIKLSKYKLLLIIGIIAFHLLLAMGFMLYFFHMPDTVVAKTVVADKLPIINKIAVTTVKAV</sequence>
<accession>A0ACB9TLC1</accession>
<organism evidence="1 2">
    <name type="scientific">Holotrichia oblita</name>
    <name type="common">Chafer beetle</name>
    <dbReference type="NCBI Taxonomy" id="644536"/>
    <lineage>
        <taxon>Eukaryota</taxon>
        <taxon>Metazoa</taxon>
        <taxon>Ecdysozoa</taxon>
        <taxon>Arthropoda</taxon>
        <taxon>Hexapoda</taxon>
        <taxon>Insecta</taxon>
        <taxon>Pterygota</taxon>
        <taxon>Neoptera</taxon>
        <taxon>Endopterygota</taxon>
        <taxon>Coleoptera</taxon>
        <taxon>Polyphaga</taxon>
        <taxon>Scarabaeiformia</taxon>
        <taxon>Scarabaeidae</taxon>
        <taxon>Melolonthinae</taxon>
        <taxon>Holotrichia</taxon>
    </lineage>
</organism>
<dbReference type="EMBL" id="CM043016">
    <property type="protein sequence ID" value="KAI4467580.1"/>
    <property type="molecule type" value="Genomic_DNA"/>
</dbReference>
<protein>
    <submittedName>
        <fullName evidence="1">Uncharacterized protein</fullName>
    </submittedName>
</protein>
<evidence type="ECO:0000313" key="2">
    <source>
        <dbReference type="Proteomes" id="UP001056778"/>
    </source>
</evidence>
<keyword evidence="2" id="KW-1185">Reference proteome</keyword>